<comment type="cofactor">
    <cofactor evidence="2">
        <name>[4Fe-4S] cluster</name>
        <dbReference type="ChEBI" id="CHEBI:49883"/>
    </cofactor>
</comment>
<evidence type="ECO:0000256" key="4">
    <source>
        <dbReference type="ARBA" id="ARBA00022485"/>
    </source>
</evidence>
<dbReference type="CDD" id="cd01335">
    <property type="entry name" value="Radical_SAM"/>
    <property type="match status" value="1"/>
</dbReference>
<dbReference type="InterPro" id="IPR003739">
    <property type="entry name" value="Lys_aminomutase/Glu_NH3_mut"/>
</dbReference>
<feature type="domain" description="Radical SAM core" evidence="13">
    <location>
        <begin position="83"/>
        <end position="293"/>
    </location>
</feature>
<evidence type="ECO:0000256" key="12">
    <source>
        <dbReference type="PIRSR" id="PIRSR603739-50"/>
    </source>
</evidence>
<evidence type="ECO:0000256" key="11">
    <source>
        <dbReference type="PIRSR" id="PIRSR004911-1"/>
    </source>
</evidence>
<evidence type="ECO:0000256" key="2">
    <source>
        <dbReference type="ARBA" id="ARBA00001966"/>
    </source>
</evidence>
<reference evidence="15" key="1">
    <citation type="submission" date="2017-06" db="EMBL/GenBank/DDBJ databases">
        <authorList>
            <person name="Varghese N."/>
            <person name="Submissions S."/>
        </authorList>
    </citation>
    <scope>NUCLEOTIDE SEQUENCE [LARGE SCALE GENOMIC DNA]</scope>
    <source>
        <strain evidence="15">DSM 15668</strain>
    </source>
</reference>
<dbReference type="EMBL" id="FZOB01000004">
    <property type="protein sequence ID" value="SNR72092.1"/>
    <property type="molecule type" value="Genomic_DNA"/>
</dbReference>
<evidence type="ECO:0000256" key="8">
    <source>
        <dbReference type="ARBA" id="ARBA00023004"/>
    </source>
</evidence>
<evidence type="ECO:0000256" key="7">
    <source>
        <dbReference type="ARBA" id="ARBA00022898"/>
    </source>
</evidence>
<dbReference type="Proteomes" id="UP000198405">
    <property type="component" value="Unassembled WGS sequence"/>
</dbReference>
<dbReference type="InterPro" id="IPR007197">
    <property type="entry name" value="rSAM"/>
</dbReference>
<evidence type="ECO:0000256" key="5">
    <source>
        <dbReference type="ARBA" id="ARBA00022691"/>
    </source>
</evidence>
<feature type="binding site" evidence="11">
    <location>
        <position position="101"/>
    </location>
    <ligand>
        <name>[4Fe-4S] cluster</name>
        <dbReference type="ChEBI" id="CHEBI:49883"/>
        <note>4Fe-4S-S-AdoMet</note>
    </ligand>
</feature>
<dbReference type="PIRSF" id="PIRSF004911">
    <property type="entry name" value="DUF160"/>
    <property type="match status" value="1"/>
</dbReference>
<accession>A0A238YM73</accession>
<keyword evidence="10" id="KW-0413">Isomerase</keyword>
<dbReference type="SFLD" id="SFLDS00029">
    <property type="entry name" value="Radical_SAM"/>
    <property type="match status" value="1"/>
</dbReference>
<dbReference type="RefSeq" id="WP_089322776.1">
    <property type="nucleotide sequence ID" value="NZ_FZOB01000004.1"/>
</dbReference>
<dbReference type="OrthoDB" id="9768064at2"/>
<evidence type="ECO:0000256" key="6">
    <source>
        <dbReference type="ARBA" id="ARBA00022723"/>
    </source>
</evidence>
<dbReference type="InterPro" id="IPR013785">
    <property type="entry name" value="Aldolase_TIM"/>
</dbReference>
<dbReference type="Gene3D" id="3.20.20.70">
    <property type="entry name" value="Aldolase class I"/>
    <property type="match status" value="1"/>
</dbReference>
<dbReference type="InterPro" id="IPR058240">
    <property type="entry name" value="rSAM_sf"/>
</dbReference>
<dbReference type="SFLD" id="SFLDG01070">
    <property type="entry name" value="PLP-dependent"/>
    <property type="match status" value="1"/>
</dbReference>
<evidence type="ECO:0000313" key="14">
    <source>
        <dbReference type="EMBL" id="SNR72092.1"/>
    </source>
</evidence>
<organism evidence="14 15">
    <name type="scientific">Desulfurobacterium atlanticum</name>
    <dbReference type="NCBI Taxonomy" id="240169"/>
    <lineage>
        <taxon>Bacteria</taxon>
        <taxon>Pseudomonadati</taxon>
        <taxon>Aquificota</taxon>
        <taxon>Aquificia</taxon>
        <taxon>Desulfurobacteriales</taxon>
        <taxon>Desulfurobacteriaceae</taxon>
        <taxon>Desulfurobacterium</taxon>
    </lineage>
</organism>
<dbReference type="SUPFAM" id="SSF102114">
    <property type="entry name" value="Radical SAM enzymes"/>
    <property type="match status" value="1"/>
</dbReference>
<dbReference type="PROSITE" id="PS51918">
    <property type="entry name" value="RADICAL_SAM"/>
    <property type="match status" value="1"/>
</dbReference>
<keyword evidence="7 12" id="KW-0663">Pyridoxal phosphate</keyword>
<evidence type="ECO:0000256" key="9">
    <source>
        <dbReference type="ARBA" id="ARBA00023014"/>
    </source>
</evidence>
<keyword evidence="4 11" id="KW-0004">4Fe-4S</keyword>
<gene>
    <name evidence="14" type="ORF">SAMN06265340_10423</name>
</gene>
<feature type="binding site" evidence="11">
    <location>
        <position position="97"/>
    </location>
    <ligand>
        <name>[4Fe-4S] cluster</name>
        <dbReference type="ChEBI" id="CHEBI:49883"/>
        <note>4Fe-4S-S-AdoMet</note>
    </ligand>
</feature>
<keyword evidence="9 11" id="KW-0411">Iron-sulfur</keyword>
<keyword evidence="8" id="KW-0408">Iron</keyword>
<evidence type="ECO:0000259" key="13">
    <source>
        <dbReference type="PROSITE" id="PS51918"/>
    </source>
</evidence>
<dbReference type="GO" id="GO:0046872">
    <property type="term" value="F:metal ion binding"/>
    <property type="evidence" value="ECO:0007669"/>
    <property type="project" value="UniProtKB-KW"/>
</dbReference>
<evidence type="ECO:0000256" key="1">
    <source>
        <dbReference type="ARBA" id="ARBA00001933"/>
    </source>
</evidence>
<sequence length="335" mass="38565">MLGSPSDFLPFFSLNRKEIDDGERVCSEYPVRSTEYYASLADRNNPLDPIKRMVFPSLSELSQFVSEDPFKEEEQSPVPFLTHKYPDRVLVIITNYCPVLCRYCMRKRNWKRSTFVIGQKETDEIVNYVKEKRIRDVLISGGEPLSVDFQILEYLLLKLKEIDTVDVIRIGTKLPVVAPYLLTDRIVSLLEKAEKVWVNTHFNHPVEINNYSCEAVRKLLKAGVPVNNQTVLLKGVNDDAETLEKLFSLLQKIKVRPYYLFRCDPVKGVFHFATSVEKGLEIMRTLKKKLSPLALPYYAVDTFKGKVILFPEGAEYKKAKDGYLFNVNGTDIHLP</sequence>
<feature type="binding site" evidence="11">
    <location>
        <position position="104"/>
    </location>
    <ligand>
        <name>[4Fe-4S] cluster</name>
        <dbReference type="ChEBI" id="CHEBI:49883"/>
        <note>4Fe-4S-S-AdoMet</note>
    </ligand>
</feature>
<dbReference type="NCBIfam" id="TIGR00238">
    <property type="entry name" value="KamA family radical SAM protein"/>
    <property type="match status" value="1"/>
</dbReference>
<keyword evidence="15" id="KW-1185">Reference proteome</keyword>
<dbReference type="Pfam" id="PF04055">
    <property type="entry name" value="Radical_SAM"/>
    <property type="match status" value="1"/>
</dbReference>
<comment type="cofactor">
    <cofactor evidence="1 12">
        <name>pyridoxal 5'-phosphate</name>
        <dbReference type="ChEBI" id="CHEBI:597326"/>
    </cofactor>
</comment>
<evidence type="ECO:0000256" key="10">
    <source>
        <dbReference type="ARBA" id="ARBA00023235"/>
    </source>
</evidence>
<dbReference type="PANTHER" id="PTHR30538">
    <property type="entry name" value="LYSINE 2,3-AMINOMUTASE-RELATED"/>
    <property type="match status" value="1"/>
</dbReference>
<feature type="modified residue" description="N6-(pyridoxal phosphate)lysine" evidence="12">
    <location>
        <position position="306"/>
    </location>
</feature>
<dbReference type="PANTHER" id="PTHR30538:SF1">
    <property type="entry name" value="L-LYSINE 2,3-AMINOMUTASE"/>
    <property type="match status" value="1"/>
</dbReference>
<evidence type="ECO:0000256" key="3">
    <source>
        <dbReference type="ARBA" id="ARBA00008703"/>
    </source>
</evidence>
<proteinExistence type="inferred from homology"/>
<keyword evidence="6 11" id="KW-0479">Metal-binding</keyword>
<comment type="similarity">
    <text evidence="3">Belongs to the radical SAM superfamily. KamA family.</text>
</comment>
<evidence type="ECO:0000313" key="15">
    <source>
        <dbReference type="Proteomes" id="UP000198405"/>
    </source>
</evidence>
<dbReference type="GO" id="GO:0051539">
    <property type="term" value="F:4 iron, 4 sulfur cluster binding"/>
    <property type="evidence" value="ECO:0007669"/>
    <property type="project" value="UniProtKB-KW"/>
</dbReference>
<name>A0A238YM73_9BACT</name>
<keyword evidence="5" id="KW-0949">S-adenosyl-L-methionine</keyword>
<dbReference type="AlphaFoldDB" id="A0A238YM73"/>
<dbReference type="GO" id="GO:0016853">
    <property type="term" value="F:isomerase activity"/>
    <property type="evidence" value="ECO:0007669"/>
    <property type="project" value="UniProtKB-KW"/>
</dbReference>
<protein>
    <submittedName>
        <fullName evidence="14">L-lysine 2,3-aminomutase</fullName>
    </submittedName>
</protein>